<dbReference type="InterPro" id="IPR047640">
    <property type="entry name" value="RpiR-like"/>
</dbReference>
<evidence type="ECO:0000256" key="2">
    <source>
        <dbReference type="ARBA" id="ARBA00023125"/>
    </source>
</evidence>
<dbReference type="InterPro" id="IPR036388">
    <property type="entry name" value="WH-like_DNA-bd_sf"/>
</dbReference>
<organism evidence="6 7">
    <name type="scientific">Marinomonas colpomeniae</name>
    <dbReference type="NCBI Taxonomy" id="2774408"/>
    <lineage>
        <taxon>Bacteria</taxon>
        <taxon>Pseudomonadati</taxon>
        <taxon>Pseudomonadota</taxon>
        <taxon>Gammaproteobacteria</taxon>
        <taxon>Oceanospirillales</taxon>
        <taxon>Oceanospirillaceae</taxon>
        <taxon>Marinomonas</taxon>
    </lineage>
</organism>
<evidence type="ECO:0000259" key="4">
    <source>
        <dbReference type="PROSITE" id="PS51071"/>
    </source>
</evidence>
<dbReference type="EMBL" id="JACYFC010000002">
    <property type="protein sequence ID" value="MBD5771049.1"/>
    <property type="molecule type" value="Genomic_DNA"/>
</dbReference>
<proteinExistence type="predicted"/>
<gene>
    <name evidence="6" type="ORF">IF202_08280</name>
</gene>
<feature type="domain" description="HTH rpiR-type" evidence="4">
    <location>
        <begin position="10"/>
        <end position="86"/>
    </location>
</feature>
<dbReference type="InterPro" id="IPR046348">
    <property type="entry name" value="SIS_dom_sf"/>
</dbReference>
<comment type="caution">
    <text evidence="6">The sequence shown here is derived from an EMBL/GenBank/DDBJ whole genome shotgun (WGS) entry which is preliminary data.</text>
</comment>
<sequence length="286" mass="31721">MEHQTPNKLPDLLDQIRSQYDLLSKRLRQVADFVLHSPSGVAFGTVATLSKQAEVHPSTWVRFANTFGFSGFTEMQKLFKNSLMQEIPDYQERVRSIKDKQKEKENGQVAGLSVSSLLAEFAHANALALDDLATSMSDENLKKTIHILVNAKSSYVMGVRRAFMVASYFAYALQHIDQKAYLINGMGGMYDEQTSNFEHDDVLIAVSFYPYAAETQVVADTAIEKGMPLIVITDSLLSPLAQMSSVSLVVKEAELHKFRSLSSSLVLAQTLSIALAYELEAKKEGS</sequence>
<reference evidence="6 7" key="1">
    <citation type="submission" date="2020-09" db="EMBL/GenBank/DDBJ databases">
        <title>Marinomonas sp. nov., isolated from the cysticercosis algae of Qingdao, China.</title>
        <authorList>
            <person name="Sun X."/>
        </authorList>
    </citation>
    <scope>NUCLEOTIDE SEQUENCE [LARGE SCALE GENOMIC DNA]</scope>
    <source>
        <strain evidence="6 7">SM2066</strain>
    </source>
</reference>
<dbReference type="InterPro" id="IPR001347">
    <property type="entry name" value="SIS_dom"/>
</dbReference>
<dbReference type="InterPro" id="IPR009057">
    <property type="entry name" value="Homeodomain-like_sf"/>
</dbReference>
<dbReference type="Gene3D" id="3.40.50.10490">
    <property type="entry name" value="Glucose-6-phosphate isomerase like protein, domain 1"/>
    <property type="match status" value="1"/>
</dbReference>
<dbReference type="Pfam" id="PF01418">
    <property type="entry name" value="HTH_6"/>
    <property type="match status" value="1"/>
</dbReference>
<dbReference type="CDD" id="cd05013">
    <property type="entry name" value="SIS_RpiR"/>
    <property type="match status" value="1"/>
</dbReference>
<keyword evidence="7" id="KW-1185">Reference proteome</keyword>
<dbReference type="PANTHER" id="PTHR30514:SF20">
    <property type="entry name" value="TRANSCRIPTIONAL REGULATOR"/>
    <property type="match status" value="1"/>
</dbReference>
<dbReference type="RefSeq" id="WP_191594403.1">
    <property type="nucleotide sequence ID" value="NZ_JACYFC010000002.1"/>
</dbReference>
<feature type="domain" description="SIS" evidence="5">
    <location>
        <begin position="144"/>
        <end position="286"/>
    </location>
</feature>
<dbReference type="SUPFAM" id="SSF53697">
    <property type="entry name" value="SIS domain"/>
    <property type="match status" value="1"/>
</dbReference>
<dbReference type="Gene3D" id="1.10.10.10">
    <property type="entry name" value="Winged helix-like DNA-binding domain superfamily/Winged helix DNA-binding domain"/>
    <property type="match status" value="1"/>
</dbReference>
<dbReference type="InterPro" id="IPR035472">
    <property type="entry name" value="RpiR-like_SIS"/>
</dbReference>
<dbReference type="Proteomes" id="UP000604161">
    <property type="component" value="Unassembled WGS sequence"/>
</dbReference>
<keyword evidence="1" id="KW-0805">Transcription regulation</keyword>
<evidence type="ECO:0000313" key="6">
    <source>
        <dbReference type="EMBL" id="MBD5771049.1"/>
    </source>
</evidence>
<evidence type="ECO:0000313" key="7">
    <source>
        <dbReference type="Proteomes" id="UP000604161"/>
    </source>
</evidence>
<dbReference type="PROSITE" id="PS51071">
    <property type="entry name" value="HTH_RPIR"/>
    <property type="match status" value="1"/>
</dbReference>
<protein>
    <submittedName>
        <fullName evidence="6">MurR/RpiR family transcriptional regulator</fullName>
    </submittedName>
</protein>
<keyword evidence="2" id="KW-0238">DNA-binding</keyword>
<accession>A0ABR8NYD1</accession>
<dbReference type="SUPFAM" id="SSF46689">
    <property type="entry name" value="Homeodomain-like"/>
    <property type="match status" value="1"/>
</dbReference>
<dbReference type="Pfam" id="PF01380">
    <property type="entry name" value="SIS"/>
    <property type="match status" value="1"/>
</dbReference>
<evidence type="ECO:0000259" key="5">
    <source>
        <dbReference type="PROSITE" id="PS51464"/>
    </source>
</evidence>
<evidence type="ECO:0000256" key="1">
    <source>
        <dbReference type="ARBA" id="ARBA00023015"/>
    </source>
</evidence>
<dbReference type="PANTHER" id="PTHR30514">
    <property type="entry name" value="GLUCOKINASE"/>
    <property type="match status" value="1"/>
</dbReference>
<name>A0ABR8NYD1_9GAMM</name>
<evidence type="ECO:0000256" key="3">
    <source>
        <dbReference type="ARBA" id="ARBA00023163"/>
    </source>
</evidence>
<keyword evidence="3" id="KW-0804">Transcription</keyword>
<dbReference type="InterPro" id="IPR000281">
    <property type="entry name" value="HTH_RpiR"/>
</dbReference>
<dbReference type="PROSITE" id="PS51464">
    <property type="entry name" value="SIS"/>
    <property type="match status" value="1"/>
</dbReference>